<dbReference type="GO" id="GO:0016740">
    <property type="term" value="F:transferase activity"/>
    <property type="evidence" value="ECO:0007669"/>
    <property type="project" value="UniProtKB-KW"/>
</dbReference>
<evidence type="ECO:0000313" key="1">
    <source>
        <dbReference type="EMBL" id="AUV58303.1"/>
    </source>
</evidence>
<proteinExistence type="predicted"/>
<organism evidence="1">
    <name type="scientific">Bandra megavirus</name>
    <dbReference type="NCBI Taxonomy" id="2071566"/>
    <lineage>
        <taxon>Viruses</taxon>
        <taxon>Varidnaviria</taxon>
        <taxon>Bamfordvirae</taxon>
        <taxon>Nucleocytoviricota</taxon>
        <taxon>Megaviricetes</taxon>
        <taxon>Imitervirales</taxon>
        <taxon>Mimiviridae</taxon>
        <taxon>Megamimivirinae</taxon>
        <taxon>Megavirus</taxon>
    </lineage>
</organism>
<reference evidence="1" key="1">
    <citation type="submission" date="2018-01" db="EMBL/GenBank/DDBJ databases">
        <title>Draft genome sequence of Bandra megavirus.</title>
        <authorList>
            <person name="Chatterjee A."/>
            <person name="Yadav R."/>
            <person name="Kondabagil K."/>
        </authorList>
    </citation>
    <scope>NUCLEOTIDE SEQUENCE</scope>
    <source>
        <strain evidence="1">KK-1</strain>
    </source>
</reference>
<protein>
    <submittedName>
        <fullName evidence="1">Glycosyltransferase</fullName>
    </submittedName>
</protein>
<accession>A0A2K9V7X6</accession>
<dbReference type="SUPFAM" id="SSF53448">
    <property type="entry name" value="Nucleotide-diphospho-sugar transferases"/>
    <property type="match status" value="1"/>
</dbReference>
<dbReference type="InterPro" id="IPR029044">
    <property type="entry name" value="Nucleotide-diphossugar_trans"/>
</dbReference>
<name>A0A2K9V7X6_9VIRU</name>
<keyword evidence="1" id="KW-0808">Transferase</keyword>
<dbReference type="EMBL" id="MG779323">
    <property type="protein sequence ID" value="AUV58303.1"/>
    <property type="molecule type" value="Genomic_DNA"/>
</dbReference>
<sequence>MSICNKYTINKIESNNNWCLMYIIDTKRIVNLDAEKKLYTQTINNIKNEINIQTIYIYIADESQKNTIQNVFENIQDNLIYNFGIYDNIIQIISNHIGNKNNCIIFTNNTGYINHNFYNNKLINCDLINHIIQYQSSISTIMLMKNDNDKNDNDDNIVEILNQYEIDHIIIPKIIVIPYHENNKIFIDTWKNYFSKINHQNFDFKLKLSITLVNHKLNNPIKSLDHLIKSNKLITSINKSNIKSIYESDISKNLINNKFEFSNSNNEYIYYPYIDFNISHHKYNKNNYFHIFNTNGYYSNKFDHNPFKDAFKRFETVSQGSFILKPQTNHCIPKIINHIWIDDKISNIQIDYYSYLWKKILKKPWIYKIWYKEDIDKYLSETKWNNLYQKSSSIIKDIIVSLAILEKYGGIIINSYTIPLKIIPDDMLSNKFFLGFDSDFNNNDELKLSYRVMASIPGQLNEKNKIIDPYAARRPFDGINNFFRSVKKKESDTFFQDIFIDLNKIDLSNKEIDKIFLKNDDVFIYPNYYFNPNINIYPKRLLNDAIIINLWKLHNEKPYVKTQVKRSYIVTPEAIINKLKENPRDRLKNIKKI</sequence>